<dbReference type="OrthoDB" id="10055322at2759"/>
<dbReference type="STRING" id="7070.D6WKD0"/>
<dbReference type="HOGENOM" id="CLU_157457_0_0_1"/>
<dbReference type="AlphaFoldDB" id="D6WKD0"/>
<comment type="subunit">
    <text evidence="3 10">Component of the Mediator complex.</text>
</comment>
<evidence type="ECO:0000313" key="12">
    <source>
        <dbReference type="EMBL" id="EFA03597.1"/>
    </source>
</evidence>
<name>D6WKD0_TRICA</name>
<evidence type="ECO:0000256" key="1">
    <source>
        <dbReference type="ARBA" id="ARBA00004123"/>
    </source>
</evidence>
<proteinExistence type="inferred from homology"/>
<reference evidence="12 13" key="2">
    <citation type="journal article" date="2010" name="Nucleic Acids Res.">
        <title>BeetleBase in 2010: revisions to provide comprehensive genomic information for Tribolium castaneum.</title>
        <authorList>
            <person name="Kim H.S."/>
            <person name="Murphy T."/>
            <person name="Xia J."/>
            <person name="Caragea D."/>
            <person name="Park Y."/>
            <person name="Beeman R.W."/>
            <person name="Lorenzen M.D."/>
            <person name="Butcher S."/>
            <person name="Manak J.R."/>
            <person name="Brown S.J."/>
        </authorList>
    </citation>
    <scope>GENOME REANNOTATION</scope>
    <source>
        <strain evidence="12 13">Georgia GA2</strain>
    </source>
</reference>
<protein>
    <recommendedName>
        <fullName evidence="4 10">Mediator of RNA polymerase II transcription subunit 15</fullName>
    </recommendedName>
    <alternativeName>
        <fullName evidence="9 10">Mediator complex subunit 15</fullName>
    </alternativeName>
</protein>
<feature type="domain" description="Mediator of RNA polymerase II transcription subunit 15 N-terminal" evidence="11">
    <location>
        <begin position="10"/>
        <end position="78"/>
    </location>
</feature>
<dbReference type="eggNOG" id="KOG4274">
    <property type="taxonomic scope" value="Eukaryota"/>
</dbReference>
<evidence type="ECO:0000313" key="13">
    <source>
        <dbReference type="Proteomes" id="UP000007266"/>
    </source>
</evidence>
<dbReference type="GO" id="GO:0006355">
    <property type="term" value="P:regulation of DNA-templated transcription"/>
    <property type="evidence" value="ECO:0007669"/>
    <property type="project" value="InterPro"/>
</dbReference>
<dbReference type="GO" id="GO:0005634">
    <property type="term" value="C:nucleus"/>
    <property type="evidence" value="ECO:0007669"/>
    <property type="project" value="UniProtKB-SubCell"/>
</dbReference>
<dbReference type="InterPro" id="IPR019087">
    <property type="entry name" value="Med15_N"/>
</dbReference>
<gene>
    <name evidence="10" type="primary">MED15</name>
    <name evidence="12" type="synonym">AUGUSTUS-3.0.2_13684</name>
    <name evidence="12" type="ORF">TcasGA2_TC013684</name>
</gene>
<keyword evidence="6 10" id="KW-0010">Activator</keyword>
<evidence type="ECO:0000256" key="7">
    <source>
        <dbReference type="ARBA" id="ARBA00023163"/>
    </source>
</evidence>
<organism evidence="12 13">
    <name type="scientific">Tribolium castaneum</name>
    <name type="common">Red flour beetle</name>
    <dbReference type="NCBI Taxonomy" id="7070"/>
    <lineage>
        <taxon>Eukaryota</taxon>
        <taxon>Metazoa</taxon>
        <taxon>Ecdysozoa</taxon>
        <taxon>Arthropoda</taxon>
        <taxon>Hexapoda</taxon>
        <taxon>Insecta</taxon>
        <taxon>Pterygota</taxon>
        <taxon>Neoptera</taxon>
        <taxon>Endopterygota</taxon>
        <taxon>Coleoptera</taxon>
        <taxon>Polyphaga</taxon>
        <taxon>Cucujiformia</taxon>
        <taxon>Tenebrionidae</taxon>
        <taxon>Tenebrionidae incertae sedis</taxon>
        <taxon>Tribolium</taxon>
    </lineage>
</organism>
<reference evidence="12 13" key="1">
    <citation type="journal article" date="2008" name="Nature">
        <title>The genome of the model beetle and pest Tribolium castaneum.</title>
        <authorList>
            <consortium name="Tribolium Genome Sequencing Consortium"/>
            <person name="Richards S."/>
            <person name="Gibbs R.A."/>
            <person name="Weinstock G.M."/>
            <person name="Brown S.J."/>
            <person name="Denell R."/>
            <person name="Beeman R.W."/>
            <person name="Gibbs R."/>
            <person name="Beeman R.W."/>
            <person name="Brown S.J."/>
            <person name="Bucher G."/>
            <person name="Friedrich M."/>
            <person name="Grimmelikhuijzen C.J."/>
            <person name="Klingler M."/>
            <person name="Lorenzen M."/>
            <person name="Richards S."/>
            <person name="Roth S."/>
            <person name="Schroder R."/>
            <person name="Tautz D."/>
            <person name="Zdobnov E.M."/>
            <person name="Muzny D."/>
            <person name="Gibbs R.A."/>
            <person name="Weinstock G.M."/>
            <person name="Attaway T."/>
            <person name="Bell S."/>
            <person name="Buhay C.J."/>
            <person name="Chandrabose M.N."/>
            <person name="Chavez D."/>
            <person name="Clerk-Blankenburg K.P."/>
            <person name="Cree A."/>
            <person name="Dao M."/>
            <person name="Davis C."/>
            <person name="Chacko J."/>
            <person name="Dinh H."/>
            <person name="Dugan-Rocha S."/>
            <person name="Fowler G."/>
            <person name="Garner T.T."/>
            <person name="Garnes J."/>
            <person name="Gnirke A."/>
            <person name="Hawes A."/>
            <person name="Hernandez J."/>
            <person name="Hines S."/>
            <person name="Holder M."/>
            <person name="Hume J."/>
            <person name="Jhangiani S.N."/>
            <person name="Joshi V."/>
            <person name="Khan Z.M."/>
            <person name="Jackson L."/>
            <person name="Kovar C."/>
            <person name="Kowis A."/>
            <person name="Lee S."/>
            <person name="Lewis L.R."/>
            <person name="Margolis J."/>
            <person name="Morgan M."/>
            <person name="Nazareth L.V."/>
            <person name="Nguyen N."/>
            <person name="Okwuonu G."/>
            <person name="Parker D."/>
            <person name="Richards S."/>
            <person name="Ruiz S.J."/>
            <person name="Santibanez J."/>
            <person name="Savard J."/>
            <person name="Scherer S.E."/>
            <person name="Schneider B."/>
            <person name="Sodergren E."/>
            <person name="Tautz D."/>
            <person name="Vattahil S."/>
            <person name="Villasana D."/>
            <person name="White C.S."/>
            <person name="Wright R."/>
            <person name="Park Y."/>
            <person name="Beeman R.W."/>
            <person name="Lord J."/>
            <person name="Oppert B."/>
            <person name="Lorenzen M."/>
            <person name="Brown S."/>
            <person name="Wang L."/>
            <person name="Savard J."/>
            <person name="Tautz D."/>
            <person name="Richards S."/>
            <person name="Weinstock G."/>
            <person name="Gibbs R.A."/>
            <person name="Liu Y."/>
            <person name="Worley K."/>
            <person name="Weinstock G."/>
            <person name="Elsik C.G."/>
            <person name="Reese J.T."/>
            <person name="Elhaik E."/>
            <person name="Landan G."/>
            <person name="Graur D."/>
            <person name="Arensburger P."/>
            <person name="Atkinson P."/>
            <person name="Beeman R.W."/>
            <person name="Beidler J."/>
            <person name="Brown S.J."/>
            <person name="Demuth J.P."/>
            <person name="Drury D.W."/>
            <person name="Du Y.Z."/>
            <person name="Fujiwara H."/>
            <person name="Lorenzen M."/>
            <person name="Maselli V."/>
            <person name="Osanai M."/>
            <person name="Park Y."/>
            <person name="Robertson H.M."/>
            <person name="Tu Z."/>
            <person name="Wang J.J."/>
            <person name="Wang S."/>
            <person name="Richards S."/>
            <person name="Song H."/>
            <person name="Zhang L."/>
            <person name="Sodergren E."/>
            <person name="Werner D."/>
            <person name="Stanke M."/>
            <person name="Morgenstern B."/>
            <person name="Solovyev V."/>
            <person name="Kosarev P."/>
            <person name="Brown G."/>
            <person name="Chen H.C."/>
            <person name="Ermolaeva O."/>
            <person name="Hlavina W."/>
            <person name="Kapustin Y."/>
            <person name="Kiryutin B."/>
            <person name="Kitts P."/>
            <person name="Maglott D."/>
            <person name="Pruitt K."/>
            <person name="Sapojnikov V."/>
            <person name="Souvorov A."/>
            <person name="Mackey A.J."/>
            <person name="Waterhouse R.M."/>
            <person name="Wyder S."/>
            <person name="Zdobnov E.M."/>
            <person name="Zdobnov E.M."/>
            <person name="Wyder S."/>
            <person name="Kriventseva E.V."/>
            <person name="Kadowaki T."/>
            <person name="Bork P."/>
            <person name="Aranda M."/>
            <person name="Bao R."/>
            <person name="Beermann A."/>
            <person name="Berns N."/>
            <person name="Bolognesi R."/>
            <person name="Bonneton F."/>
            <person name="Bopp D."/>
            <person name="Brown S.J."/>
            <person name="Bucher G."/>
            <person name="Butts T."/>
            <person name="Chaumot A."/>
            <person name="Denell R.E."/>
            <person name="Ferrier D.E."/>
            <person name="Friedrich M."/>
            <person name="Gordon C.M."/>
            <person name="Jindra M."/>
            <person name="Klingler M."/>
            <person name="Lan Q."/>
            <person name="Lattorff H.M."/>
            <person name="Laudet V."/>
            <person name="von Levetsow C."/>
            <person name="Liu Z."/>
            <person name="Lutz R."/>
            <person name="Lynch J.A."/>
            <person name="da Fonseca R.N."/>
            <person name="Posnien N."/>
            <person name="Reuter R."/>
            <person name="Roth S."/>
            <person name="Savard J."/>
            <person name="Schinko J.B."/>
            <person name="Schmitt C."/>
            <person name="Schoppmeier M."/>
            <person name="Schroder R."/>
            <person name="Shippy T.D."/>
            <person name="Simonnet F."/>
            <person name="Marques-Souza H."/>
            <person name="Tautz D."/>
            <person name="Tomoyasu Y."/>
            <person name="Trauner J."/>
            <person name="Van der Zee M."/>
            <person name="Vervoort M."/>
            <person name="Wittkopp N."/>
            <person name="Wimmer E.A."/>
            <person name="Yang X."/>
            <person name="Jones A.K."/>
            <person name="Sattelle D.B."/>
            <person name="Ebert P.R."/>
            <person name="Nelson D."/>
            <person name="Scott J.G."/>
            <person name="Beeman R.W."/>
            <person name="Muthukrishnan S."/>
            <person name="Kramer K.J."/>
            <person name="Arakane Y."/>
            <person name="Beeman R.W."/>
            <person name="Zhu Q."/>
            <person name="Hogenkamp D."/>
            <person name="Dixit R."/>
            <person name="Oppert B."/>
            <person name="Jiang H."/>
            <person name="Zou Z."/>
            <person name="Marshall J."/>
            <person name="Elpidina E."/>
            <person name="Vinokurov K."/>
            <person name="Oppert C."/>
            <person name="Zou Z."/>
            <person name="Evans J."/>
            <person name="Lu Z."/>
            <person name="Zhao P."/>
            <person name="Sumathipala N."/>
            <person name="Altincicek B."/>
            <person name="Vilcinskas A."/>
            <person name="Williams M."/>
            <person name="Hultmark D."/>
            <person name="Hetru C."/>
            <person name="Jiang H."/>
            <person name="Grimmelikhuijzen C.J."/>
            <person name="Hauser F."/>
            <person name="Cazzamali G."/>
            <person name="Williamson M."/>
            <person name="Park Y."/>
            <person name="Li B."/>
            <person name="Tanaka Y."/>
            <person name="Predel R."/>
            <person name="Neupert S."/>
            <person name="Schachtner J."/>
            <person name="Verleyen P."/>
            <person name="Raible F."/>
            <person name="Bork P."/>
            <person name="Friedrich M."/>
            <person name="Walden K.K."/>
            <person name="Robertson H.M."/>
            <person name="Angeli S."/>
            <person name="Foret S."/>
            <person name="Bucher G."/>
            <person name="Schuetz S."/>
            <person name="Maleszka R."/>
            <person name="Wimmer E.A."/>
            <person name="Beeman R.W."/>
            <person name="Lorenzen M."/>
            <person name="Tomoyasu Y."/>
            <person name="Miller S.C."/>
            <person name="Grossmann D."/>
            <person name="Bucher G."/>
        </authorList>
    </citation>
    <scope>NUCLEOTIDE SEQUENCE [LARGE SCALE GENOMIC DNA]</scope>
    <source>
        <strain evidence="12 13">Georgia GA2</strain>
    </source>
</reference>
<comment type="subcellular location">
    <subcellularLocation>
        <location evidence="1 10">Nucleus</location>
    </subcellularLocation>
</comment>
<sequence length="118" mass="13038">MAKVLNIADDDCWKHPGFRRAIVSRIEKAVRLSGISTTRNSTEMENHIFQEVTTKQEYLIYVAQLILFFREMGSKKDAAMGVPGQNQGAAPDVADVVNALQSLTIQGTGPMDGQQQNE</sequence>
<dbReference type="PhylomeDB" id="D6WKD0"/>
<dbReference type="GO" id="GO:0003712">
    <property type="term" value="F:transcription coregulator activity"/>
    <property type="evidence" value="ECO:0007669"/>
    <property type="project" value="InterPro"/>
</dbReference>
<evidence type="ECO:0000256" key="5">
    <source>
        <dbReference type="ARBA" id="ARBA00023015"/>
    </source>
</evidence>
<dbReference type="OMA" id="NHIFQEV"/>
<dbReference type="Proteomes" id="UP000007266">
    <property type="component" value="Linkage group 5"/>
</dbReference>
<evidence type="ECO:0000256" key="9">
    <source>
        <dbReference type="ARBA" id="ARBA00032016"/>
    </source>
</evidence>
<comment type="function">
    <text evidence="10">Component of the Mediator complex, a coactivator involved in the regulated transcription of nearly all RNA polymerase II-dependent genes. Mediator functions as a bridge to convey information from gene-specific regulatory proteins to the basal RNA polymerase II transcription machinery. Mediator is recruited to promoters by direct interactions with regulatory proteins and serves as a scaffold for the assembly of a functional preinitiation complex with RNA polymerase II and the general transcription factors.</text>
</comment>
<evidence type="ECO:0000256" key="10">
    <source>
        <dbReference type="RuleBase" id="RU364148"/>
    </source>
</evidence>
<dbReference type="InParanoid" id="D6WKD0"/>
<accession>D6WKD0</accession>
<dbReference type="EMBL" id="KQ971342">
    <property type="protein sequence ID" value="EFA03597.1"/>
    <property type="molecule type" value="Genomic_DNA"/>
</dbReference>
<evidence type="ECO:0000256" key="4">
    <source>
        <dbReference type="ARBA" id="ARBA00019613"/>
    </source>
</evidence>
<evidence type="ECO:0000259" key="11">
    <source>
        <dbReference type="Pfam" id="PF09606"/>
    </source>
</evidence>
<keyword evidence="7 10" id="KW-0804">Transcription</keyword>
<evidence type="ECO:0000256" key="6">
    <source>
        <dbReference type="ARBA" id="ARBA00023159"/>
    </source>
</evidence>
<keyword evidence="13" id="KW-1185">Reference proteome</keyword>
<comment type="similarity">
    <text evidence="2 10">Belongs to the Mediator complex subunit 15 family.</text>
</comment>
<dbReference type="KEGG" id="tca:103312990"/>
<dbReference type="InterPro" id="IPR036529">
    <property type="entry name" value="KIX_dom_sf"/>
</dbReference>
<dbReference type="FunFam" id="1.10.246.20:FF:000002">
    <property type="entry name" value="Mediator of RNA polymerase II transcription subunit 15"/>
    <property type="match status" value="1"/>
</dbReference>
<keyword evidence="8 10" id="KW-0539">Nucleus</keyword>
<dbReference type="Gene3D" id="1.10.246.20">
    <property type="entry name" value="Coactivator CBP, KIX domain"/>
    <property type="match status" value="1"/>
</dbReference>
<dbReference type="Pfam" id="PF09606">
    <property type="entry name" value="Med15_N"/>
    <property type="match status" value="1"/>
</dbReference>
<evidence type="ECO:0000256" key="2">
    <source>
        <dbReference type="ARBA" id="ARBA00009807"/>
    </source>
</evidence>
<keyword evidence="5 10" id="KW-0805">Transcription regulation</keyword>
<evidence type="ECO:0000256" key="3">
    <source>
        <dbReference type="ARBA" id="ARBA00011837"/>
    </source>
</evidence>
<evidence type="ECO:0000256" key="8">
    <source>
        <dbReference type="ARBA" id="ARBA00023242"/>
    </source>
</evidence>